<keyword evidence="2" id="KW-1185">Reference proteome</keyword>
<comment type="caution">
    <text evidence="1">The sequence shown here is derived from an EMBL/GenBank/DDBJ whole genome shotgun (WGS) entry which is preliminary data.</text>
</comment>
<protein>
    <submittedName>
        <fullName evidence="1">Uncharacterized protein</fullName>
    </submittedName>
</protein>
<dbReference type="HOGENOM" id="CLU_2480382_0_0_4"/>
<dbReference type="Proteomes" id="UP000003973">
    <property type="component" value="Unassembled WGS sequence"/>
</dbReference>
<sequence length="87" mass="9373">MNGDNLTSLIALSEEGAVKKPVCARLRQTGETIRVPALMWRTPTRQEKARKGLFPLSPVRSVGRSGSGRAGKAGFVFEGRIKPGIPL</sequence>
<evidence type="ECO:0000313" key="1">
    <source>
        <dbReference type="EMBL" id="EEO27760.2"/>
    </source>
</evidence>
<accession>C3X3H4</accession>
<reference evidence="1" key="1">
    <citation type="submission" date="2011-10" db="EMBL/GenBank/DDBJ databases">
        <title>The Genome Sequence of Oxalobacter formigenes HOxBLS.</title>
        <authorList>
            <consortium name="The Broad Institute Genome Sequencing Platform"/>
            <person name="Earl A."/>
            <person name="Ward D."/>
            <person name="Feldgarden M."/>
            <person name="Gevers D."/>
            <person name="Allison M.J."/>
            <person name="Humphrey S."/>
            <person name="Young S.K."/>
            <person name="Zeng Q."/>
            <person name="Gargeya S."/>
            <person name="Fitzgerald M."/>
            <person name="Haas B."/>
            <person name="Abouelleil A."/>
            <person name="Alvarado L."/>
            <person name="Arachchi H.M."/>
            <person name="Berlin A."/>
            <person name="Brown A."/>
            <person name="Chapman S.B."/>
            <person name="Chen Z."/>
            <person name="Dunbar C."/>
            <person name="Freedman E."/>
            <person name="Gearin G."/>
            <person name="Goldberg J."/>
            <person name="Griggs A."/>
            <person name="Gujja S."/>
            <person name="Heiman D."/>
            <person name="Howarth C."/>
            <person name="Larson L."/>
            <person name="Lui A."/>
            <person name="MacDonald P.J.P."/>
            <person name="Montmayeur A."/>
            <person name="Murphy C."/>
            <person name="Neiman D."/>
            <person name="Pearson M."/>
            <person name="Priest M."/>
            <person name="Roberts A."/>
            <person name="Saif S."/>
            <person name="Shea T."/>
            <person name="Shenoy N."/>
            <person name="Sisk P."/>
            <person name="Stolte C."/>
            <person name="Sykes S."/>
            <person name="Wortman J."/>
            <person name="Nusbaum C."/>
            <person name="Birren B."/>
        </authorList>
    </citation>
    <scope>NUCLEOTIDE SEQUENCE [LARGE SCALE GENOMIC DNA]</scope>
    <source>
        <strain evidence="1">HOxBLS</strain>
    </source>
</reference>
<evidence type="ECO:0000313" key="2">
    <source>
        <dbReference type="Proteomes" id="UP000003973"/>
    </source>
</evidence>
<name>C3X3H4_9BURK</name>
<organism evidence="1 2">
    <name type="scientific">Oxalobacter paraformigenes</name>
    <dbReference type="NCBI Taxonomy" id="556268"/>
    <lineage>
        <taxon>Bacteria</taxon>
        <taxon>Pseudomonadati</taxon>
        <taxon>Pseudomonadota</taxon>
        <taxon>Betaproteobacteria</taxon>
        <taxon>Burkholderiales</taxon>
        <taxon>Oxalobacteraceae</taxon>
        <taxon>Oxalobacter</taxon>
    </lineage>
</organism>
<dbReference type="AlphaFoldDB" id="C3X3H4"/>
<proteinExistence type="predicted"/>
<gene>
    <name evidence="1" type="ORF">OFAG_00913</name>
</gene>
<dbReference type="EMBL" id="ACDP02000021">
    <property type="protein sequence ID" value="EEO27760.2"/>
    <property type="molecule type" value="Genomic_DNA"/>
</dbReference>